<accession>A0A6C0EWY9</accession>
<organism evidence="1">
    <name type="scientific">viral metagenome</name>
    <dbReference type="NCBI Taxonomy" id="1070528"/>
    <lineage>
        <taxon>unclassified sequences</taxon>
        <taxon>metagenomes</taxon>
        <taxon>organismal metagenomes</taxon>
    </lineage>
</organism>
<name>A0A6C0EWY9_9ZZZZ</name>
<reference evidence="1" key="1">
    <citation type="journal article" date="2020" name="Nature">
        <title>Giant virus diversity and host interactions through global metagenomics.</title>
        <authorList>
            <person name="Schulz F."/>
            <person name="Roux S."/>
            <person name="Paez-Espino D."/>
            <person name="Jungbluth S."/>
            <person name="Walsh D.A."/>
            <person name="Denef V.J."/>
            <person name="McMahon K.D."/>
            <person name="Konstantinidis K.T."/>
            <person name="Eloe-Fadrosh E.A."/>
            <person name="Kyrpides N.C."/>
            <person name="Woyke T."/>
        </authorList>
    </citation>
    <scope>NUCLEOTIDE SEQUENCE</scope>
    <source>
        <strain evidence="1">GVMAG-M-3300009161-34</strain>
    </source>
</reference>
<evidence type="ECO:0000313" key="1">
    <source>
        <dbReference type="EMBL" id="QHT33033.1"/>
    </source>
</evidence>
<dbReference type="AlphaFoldDB" id="A0A6C0EWY9"/>
<protein>
    <submittedName>
        <fullName evidence="1">Uncharacterized protein</fullName>
    </submittedName>
</protein>
<dbReference type="EMBL" id="MN738957">
    <property type="protein sequence ID" value="QHT33033.1"/>
    <property type="molecule type" value="Genomic_DNA"/>
</dbReference>
<sequence length="357" mass="40165">MASAEDVICSDFGSCRFNESIIINTHSNLTGYLLYNSPCGIITTSDPGDPFTTSIHDGSKFYTPAFSGISRAVKFKDGETKTGAMLLSNMCSVREKATSPELETTSLDRSINASCKFTGYKPLSIVPNYQLFLPHCTALVREGIWKRDSKGTLTNVSQHFGLKLAQESYKYSKKRPRGDSNYLVKKTMLDEILSKQAELSTIEPSHPDYNSKKEKISIMSEAFKNYVFSIEPNECIPVPKYVLEDKYTGSNPLHPISLDKILNIAAESEYIGPKTVVIIMGCSVGIDRGTADIMQLRIAAVPGVMRVGGDSNNKRKVRKYKIKKTKKPSRYIIRKKIRQTRKMRKTRQTRKIKMRKK</sequence>
<proteinExistence type="predicted"/>